<proteinExistence type="predicted"/>
<dbReference type="EMBL" id="CASHSV030000513">
    <property type="protein sequence ID" value="CAJ2665937.1"/>
    <property type="molecule type" value="Genomic_DNA"/>
</dbReference>
<accession>A0ACB0LBM7</accession>
<dbReference type="Proteomes" id="UP001177021">
    <property type="component" value="Unassembled WGS sequence"/>
</dbReference>
<keyword evidence="2" id="KW-1185">Reference proteome</keyword>
<sequence>MKGTEVFRTSQFIDSLVSLKGLNCLVLHNLISDELLYSIARKRLPLTKLDLRLCDYCTYAGIFRLLSKCQRIQHFNLQYANILNDQHVVQLSSYLGDLVSINLSNCRKLTKSALVALVINCSSLSEIKMESIGSHIVGHSDNLVDFGVYPQLKTLFLSYNSWLSDEIITKFASSFPNLQLLDLNSCNSISKGICEVLRKCGKIRYLNLAGCSRVTRIGINFVVPNLEVLNLSNTKVDDKTLNLISKNCSGLSQLLLTHCKGVTKKAVKRVLENRTQLKVVMDGGVQA</sequence>
<organism evidence="1 2">
    <name type="scientific">Trifolium pratense</name>
    <name type="common">Red clover</name>
    <dbReference type="NCBI Taxonomy" id="57577"/>
    <lineage>
        <taxon>Eukaryota</taxon>
        <taxon>Viridiplantae</taxon>
        <taxon>Streptophyta</taxon>
        <taxon>Embryophyta</taxon>
        <taxon>Tracheophyta</taxon>
        <taxon>Spermatophyta</taxon>
        <taxon>Magnoliopsida</taxon>
        <taxon>eudicotyledons</taxon>
        <taxon>Gunneridae</taxon>
        <taxon>Pentapetalae</taxon>
        <taxon>rosids</taxon>
        <taxon>fabids</taxon>
        <taxon>Fabales</taxon>
        <taxon>Fabaceae</taxon>
        <taxon>Papilionoideae</taxon>
        <taxon>50 kb inversion clade</taxon>
        <taxon>NPAAA clade</taxon>
        <taxon>Hologalegina</taxon>
        <taxon>IRL clade</taxon>
        <taxon>Trifolieae</taxon>
        <taxon>Trifolium</taxon>
    </lineage>
</organism>
<protein>
    <submittedName>
        <fullName evidence="1">Uncharacterized protein</fullName>
    </submittedName>
</protein>
<evidence type="ECO:0000313" key="1">
    <source>
        <dbReference type="EMBL" id="CAJ2665937.1"/>
    </source>
</evidence>
<name>A0ACB0LBM7_TRIPR</name>
<evidence type="ECO:0000313" key="2">
    <source>
        <dbReference type="Proteomes" id="UP001177021"/>
    </source>
</evidence>
<comment type="caution">
    <text evidence="1">The sequence shown here is derived from an EMBL/GenBank/DDBJ whole genome shotgun (WGS) entry which is preliminary data.</text>
</comment>
<gene>
    <name evidence="1" type="ORF">MILVUS5_LOCUS30816</name>
</gene>
<reference evidence="1" key="1">
    <citation type="submission" date="2023-10" db="EMBL/GenBank/DDBJ databases">
        <authorList>
            <person name="Rodriguez Cubillos JULIANA M."/>
            <person name="De Vega J."/>
        </authorList>
    </citation>
    <scope>NUCLEOTIDE SEQUENCE</scope>
</reference>